<dbReference type="PANTHER" id="PTHR47129">
    <property type="entry name" value="QUINONE OXIDOREDUCTASE 2"/>
    <property type="match status" value="1"/>
</dbReference>
<dbReference type="InterPro" id="IPR008030">
    <property type="entry name" value="NmrA-like"/>
</dbReference>
<dbReference type="InterPro" id="IPR036291">
    <property type="entry name" value="NAD(P)-bd_dom_sf"/>
</dbReference>
<protein>
    <submittedName>
        <fullName evidence="2">NAD(P)H-binding protein</fullName>
    </submittedName>
</protein>
<dbReference type="Gene3D" id="3.40.50.720">
    <property type="entry name" value="NAD(P)-binding Rossmann-like Domain"/>
    <property type="match status" value="1"/>
</dbReference>
<evidence type="ECO:0000259" key="1">
    <source>
        <dbReference type="Pfam" id="PF05368"/>
    </source>
</evidence>
<dbReference type="KEGG" id="lfv:LF543_00950"/>
<dbReference type="AlphaFoldDB" id="A0AAE6TWA8"/>
<proteinExistence type="predicted"/>
<dbReference type="Pfam" id="PF05368">
    <property type="entry name" value="NmrA"/>
    <property type="match status" value="1"/>
</dbReference>
<evidence type="ECO:0000313" key="2">
    <source>
        <dbReference type="EMBL" id="QFX92233.1"/>
    </source>
</evidence>
<evidence type="ECO:0000313" key="3">
    <source>
        <dbReference type="Proteomes" id="UP000327194"/>
    </source>
</evidence>
<dbReference type="PANTHER" id="PTHR47129:SF1">
    <property type="entry name" value="NMRA-LIKE DOMAIN-CONTAINING PROTEIN"/>
    <property type="match status" value="1"/>
</dbReference>
<dbReference type="SUPFAM" id="SSF51735">
    <property type="entry name" value="NAD(P)-binding Rossmann-fold domains"/>
    <property type="match status" value="1"/>
</dbReference>
<reference evidence="2 3" key="1">
    <citation type="submission" date="2019-10" db="EMBL/GenBank/DDBJ databases">
        <title>Genome sequencing of Lactobacillus fructivorans.</title>
        <authorList>
            <person name="Kim K."/>
        </authorList>
    </citation>
    <scope>NUCLEOTIDE SEQUENCE [LARGE SCALE GENOMIC DNA]</scope>
    <source>
        <strain evidence="2 3">LF543</strain>
    </source>
</reference>
<name>A0AAE6TWA8_9LACO</name>
<gene>
    <name evidence="2" type="ORF">LF543_00950</name>
</gene>
<dbReference type="Gene3D" id="3.90.25.10">
    <property type="entry name" value="UDP-galactose 4-epimerase, domain 1"/>
    <property type="match status" value="1"/>
</dbReference>
<organism evidence="2 3">
    <name type="scientific">Fructilactobacillus fructivorans</name>
    <dbReference type="NCBI Taxonomy" id="1614"/>
    <lineage>
        <taxon>Bacteria</taxon>
        <taxon>Bacillati</taxon>
        <taxon>Bacillota</taxon>
        <taxon>Bacilli</taxon>
        <taxon>Lactobacillales</taxon>
        <taxon>Lactobacillaceae</taxon>
        <taxon>Fructilactobacillus</taxon>
    </lineage>
</organism>
<dbReference type="Proteomes" id="UP000327194">
    <property type="component" value="Chromosome"/>
</dbReference>
<feature type="domain" description="NmrA-like" evidence="1">
    <location>
        <begin position="5"/>
        <end position="231"/>
    </location>
</feature>
<dbReference type="RefSeq" id="WP_010022454.1">
    <property type="nucleotide sequence ID" value="NZ_AZDS01000002.1"/>
</dbReference>
<accession>A0AAE6TWA8</accession>
<sequence length="314" mass="35246">MKYGVTAGTGRFGERAILGLIRLVPVEDIVVIARNTEKAKKMYPAGVEIRKGDYNDTESLDKAFDGIDKLLFVSSQPNPKHPRYVQHENVVNAAVKAKVKFIAYTSFPHANIAKVPLAKDHAKTEKLITDTGIKHSFLRNNWYLENDANFIKRSANGEDFIFSAGDGKVGWAEEKYYAYAAAKVLASDEKTKDVYEFYGNEHTYADLAASVIANTNQDFKVRLLNDENYRKALAERGFESGSIDFMVDVQDMIRAGVLDENIDEQAVKFGMTHQEILENNTDNDPDLPQVIGRPLPTLDEQVKDLLSDKPSYEI</sequence>
<dbReference type="EMBL" id="CP045562">
    <property type="protein sequence ID" value="QFX92233.1"/>
    <property type="molecule type" value="Genomic_DNA"/>
</dbReference>
<dbReference type="InterPro" id="IPR052718">
    <property type="entry name" value="NmrA-type_oxidoreductase"/>
</dbReference>